<reference evidence="3" key="2">
    <citation type="submission" date="2015-08" db="UniProtKB">
        <authorList>
            <consortium name="WormBaseParasite"/>
        </authorList>
    </citation>
    <scope>IDENTIFICATION</scope>
</reference>
<dbReference type="PANTHER" id="PTHR24284:SF1">
    <property type="entry name" value="CYTOCHROME P450 FAMILY"/>
    <property type="match status" value="1"/>
</dbReference>
<dbReference type="STRING" id="75913.A0A0K0EZ41"/>
<keyword evidence="1" id="KW-0503">Monooxygenase</keyword>
<keyword evidence="1" id="KW-0560">Oxidoreductase</keyword>
<evidence type="ECO:0000313" key="3">
    <source>
        <dbReference type="WBParaSite" id="SVE_0180000.1"/>
    </source>
</evidence>
<reference evidence="2" key="1">
    <citation type="submission" date="2014-07" db="EMBL/GenBank/DDBJ databases">
        <authorList>
            <person name="Martin A.A"/>
            <person name="De Silva N."/>
        </authorList>
    </citation>
    <scope>NUCLEOTIDE SEQUENCE</scope>
</reference>
<protein>
    <submittedName>
        <fullName evidence="3">Neur_chan_LBD domain-containing protein</fullName>
    </submittedName>
</protein>
<evidence type="ECO:0000256" key="1">
    <source>
        <dbReference type="ARBA" id="ARBA00023033"/>
    </source>
</evidence>
<dbReference type="GO" id="GO:0020037">
    <property type="term" value="F:heme binding"/>
    <property type="evidence" value="ECO:0007669"/>
    <property type="project" value="InterPro"/>
</dbReference>
<accession>A0A0K0EZ41</accession>
<dbReference type="AlphaFoldDB" id="A0A0K0EZ41"/>
<dbReference type="GO" id="GO:0016705">
    <property type="term" value="F:oxidoreductase activity, acting on paired donors, with incorporation or reduction of molecular oxygen"/>
    <property type="evidence" value="ECO:0007669"/>
    <property type="project" value="InterPro"/>
</dbReference>
<dbReference type="PANTHER" id="PTHR24284">
    <property type="entry name" value="CYTOCHROME P450 FAMILY"/>
    <property type="match status" value="1"/>
</dbReference>
<sequence length="67" mass="8077">MHLWIHDQKKIYDNVFIVWIPKPQVVFPDYDVINEAIVTNGDYFIRRKFEDYPDKIFNTKANTGVIF</sequence>
<evidence type="ECO:0000313" key="2">
    <source>
        <dbReference type="Proteomes" id="UP000035680"/>
    </source>
</evidence>
<dbReference type="GO" id="GO:0005506">
    <property type="term" value="F:iron ion binding"/>
    <property type="evidence" value="ECO:0007669"/>
    <property type="project" value="InterPro"/>
</dbReference>
<dbReference type="SUPFAM" id="SSF48264">
    <property type="entry name" value="Cytochrome P450"/>
    <property type="match status" value="1"/>
</dbReference>
<keyword evidence="2" id="KW-1185">Reference proteome</keyword>
<dbReference type="GO" id="GO:0004497">
    <property type="term" value="F:monooxygenase activity"/>
    <property type="evidence" value="ECO:0007669"/>
    <property type="project" value="UniProtKB-KW"/>
</dbReference>
<proteinExistence type="predicted"/>
<dbReference type="InterPro" id="IPR036396">
    <property type="entry name" value="Cyt_P450_sf"/>
</dbReference>
<dbReference type="WBParaSite" id="SVE_0180000.1">
    <property type="protein sequence ID" value="SVE_0180000.1"/>
    <property type="gene ID" value="SVE_0180000"/>
</dbReference>
<name>A0A0K0EZ41_STRVS</name>
<organism evidence="2 3">
    <name type="scientific">Strongyloides venezuelensis</name>
    <name type="common">Threadworm</name>
    <dbReference type="NCBI Taxonomy" id="75913"/>
    <lineage>
        <taxon>Eukaryota</taxon>
        <taxon>Metazoa</taxon>
        <taxon>Ecdysozoa</taxon>
        <taxon>Nematoda</taxon>
        <taxon>Chromadorea</taxon>
        <taxon>Rhabditida</taxon>
        <taxon>Tylenchina</taxon>
        <taxon>Panagrolaimomorpha</taxon>
        <taxon>Strongyloidoidea</taxon>
        <taxon>Strongyloididae</taxon>
        <taxon>Strongyloides</taxon>
    </lineage>
</organism>
<dbReference type="Proteomes" id="UP000035680">
    <property type="component" value="Unassembled WGS sequence"/>
</dbReference>